<accession>A0ABD3QPD4</accession>
<dbReference type="Gene3D" id="3.40.50.150">
    <property type="entry name" value="Vaccinia Virus protein VP39"/>
    <property type="match status" value="1"/>
</dbReference>
<evidence type="ECO:0000313" key="2">
    <source>
        <dbReference type="EMBL" id="KAL3802302.1"/>
    </source>
</evidence>
<reference evidence="2 3" key="1">
    <citation type="submission" date="2024-10" db="EMBL/GenBank/DDBJ databases">
        <title>Updated reference genomes for cyclostephanoid diatoms.</title>
        <authorList>
            <person name="Roberts W.R."/>
            <person name="Alverson A.J."/>
        </authorList>
    </citation>
    <scope>NUCLEOTIDE SEQUENCE [LARGE SCALE GENOMIC DNA]</scope>
    <source>
        <strain evidence="2 3">AJA010-31</strain>
    </source>
</reference>
<feature type="chain" id="PRO_5044877629" evidence="1">
    <location>
        <begin position="19"/>
        <end position="283"/>
    </location>
</feature>
<protein>
    <submittedName>
        <fullName evidence="2">Uncharacterized protein</fullName>
    </submittedName>
</protein>
<sequence length="283" mass="32014">MDRATKKWFFILIGNGIALRLVYNAQQVANSPGPSRDLEFLPSKVHHVSSVKPSAFHQIANEVYTHDVCNENTVSESHTTKEFDLDSWRPFQTGGGLDDNDRKMLARYYGSANSVFEWGLGESSYMAGHFNVSRYAGVDSEAEWVSNARDKCPSHFRLSFADIGRTHNFGRPLQDLKKNQYDYVIAPLVVEQCPFDVYLVDGRFRVACGLLALLHSSRGGHNATILVHDFESPHKIHSSYKELLRVCDKIEFSGSRLAALKRKADVTDEMIHDMYLEWGHNSA</sequence>
<organism evidence="2 3">
    <name type="scientific">Cyclotella atomus</name>
    <dbReference type="NCBI Taxonomy" id="382360"/>
    <lineage>
        <taxon>Eukaryota</taxon>
        <taxon>Sar</taxon>
        <taxon>Stramenopiles</taxon>
        <taxon>Ochrophyta</taxon>
        <taxon>Bacillariophyta</taxon>
        <taxon>Coscinodiscophyceae</taxon>
        <taxon>Thalassiosirophycidae</taxon>
        <taxon>Stephanodiscales</taxon>
        <taxon>Stephanodiscaceae</taxon>
        <taxon>Cyclotella</taxon>
    </lineage>
</organism>
<dbReference type="Proteomes" id="UP001530400">
    <property type="component" value="Unassembled WGS sequence"/>
</dbReference>
<gene>
    <name evidence="2" type="ORF">ACHAWO_002150</name>
</gene>
<dbReference type="InterPro" id="IPR029063">
    <property type="entry name" value="SAM-dependent_MTases_sf"/>
</dbReference>
<dbReference type="EMBL" id="JALLPJ020000104">
    <property type="protein sequence ID" value="KAL3802302.1"/>
    <property type="molecule type" value="Genomic_DNA"/>
</dbReference>
<evidence type="ECO:0000256" key="1">
    <source>
        <dbReference type="SAM" id="SignalP"/>
    </source>
</evidence>
<dbReference type="AlphaFoldDB" id="A0ABD3QPD4"/>
<comment type="caution">
    <text evidence="2">The sequence shown here is derived from an EMBL/GenBank/DDBJ whole genome shotgun (WGS) entry which is preliminary data.</text>
</comment>
<feature type="signal peptide" evidence="1">
    <location>
        <begin position="1"/>
        <end position="18"/>
    </location>
</feature>
<name>A0ABD3QPD4_9STRA</name>
<keyword evidence="3" id="KW-1185">Reference proteome</keyword>
<keyword evidence="1" id="KW-0732">Signal</keyword>
<evidence type="ECO:0000313" key="3">
    <source>
        <dbReference type="Proteomes" id="UP001530400"/>
    </source>
</evidence>
<proteinExistence type="predicted"/>